<name>A0A927MJH8_9BACL</name>
<dbReference type="AlphaFoldDB" id="A0A927MJH8"/>
<proteinExistence type="predicted"/>
<keyword evidence="2" id="KW-1185">Reference proteome</keyword>
<dbReference type="RefSeq" id="WP_192598823.1">
    <property type="nucleotide sequence ID" value="NZ_JADBEL010000011.1"/>
</dbReference>
<sequence>MNLLTNYKLLDDTFKSLAEEVLINGEPQQCIVTTAYLGIDESRHISSLQAFKRGDYVQHKGQTYLITEEVKSTRHNKYRAKMTNCDHSFVVKDLIGRVEVGKDSLGKPIYENIYSDPYSIYGHMKQWDRSLNMSFQVGMMQVTYFIDVQNNTKNREQFAINNVYEIRGKTMKVALHELSNDGIIGLLFLQSGAKAPY</sequence>
<gene>
    <name evidence="1" type="ORF">H4683_002172</name>
</gene>
<reference evidence="1" key="1">
    <citation type="submission" date="2020-10" db="EMBL/GenBank/DDBJ databases">
        <title>Genomic Encyclopedia of Type Strains, Phase IV (KMG-IV): sequencing the most valuable type-strain genomes for metagenomic binning, comparative biology and taxonomic classification.</title>
        <authorList>
            <person name="Goeker M."/>
        </authorList>
    </citation>
    <scope>NUCLEOTIDE SEQUENCE</scope>
    <source>
        <strain evidence="1">DSM 13886</strain>
    </source>
</reference>
<organism evidence="1 2">
    <name type="scientific">Sporosarcina limicola</name>
    <dbReference type="NCBI Taxonomy" id="34101"/>
    <lineage>
        <taxon>Bacteria</taxon>
        <taxon>Bacillati</taxon>
        <taxon>Bacillota</taxon>
        <taxon>Bacilli</taxon>
        <taxon>Bacillales</taxon>
        <taxon>Caryophanaceae</taxon>
        <taxon>Sporosarcina</taxon>
    </lineage>
</organism>
<dbReference type="EMBL" id="JADBEL010000011">
    <property type="protein sequence ID" value="MBE1555073.1"/>
    <property type="molecule type" value="Genomic_DNA"/>
</dbReference>
<evidence type="ECO:0000313" key="1">
    <source>
        <dbReference type="EMBL" id="MBE1555073.1"/>
    </source>
</evidence>
<protein>
    <submittedName>
        <fullName evidence="1">Uncharacterized protein</fullName>
    </submittedName>
</protein>
<comment type="caution">
    <text evidence="1">The sequence shown here is derived from an EMBL/GenBank/DDBJ whole genome shotgun (WGS) entry which is preliminary data.</text>
</comment>
<dbReference type="Proteomes" id="UP000658225">
    <property type="component" value="Unassembled WGS sequence"/>
</dbReference>
<evidence type="ECO:0000313" key="2">
    <source>
        <dbReference type="Proteomes" id="UP000658225"/>
    </source>
</evidence>
<accession>A0A927MJH8</accession>